<comment type="caution">
    <text evidence="2">The sequence shown here is derived from an EMBL/GenBank/DDBJ whole genome shotgun (WGS) entry which is preliminary data.</text>
</comment>
<dbReference type="AlphaFoldDB" id="A0AAN8FUK0"/>
<keyword evidence="3" id="KW-1185">Reference proteome</keyword>
<name>A0AAN8FUK0_TRICO</name>
<reference evidence="2 3" key="1">
    <citation type="submission" date="2019-10" db="EMBL/GenBank/DDBJ databases">
        <title>Assembly and Annotation for the nematode Trichostrongylus colubriformis.</title>
        <authorList>
            <person name="Martin J."/>
        </authorList>
    </citation>
    <scope>NUCLEOTIDE SEQUENCE [LARGE SCALE GENOMIC DNA]</scope>
    <source>
        <strain evidence="2">G859</strain>
        <tissue evidence="2">Whole worm</tissue>
    </source>
</reference>
<evidence type="ECO:0000313" key="2">
    <source>
        <dbReference type="EMBL" id="KAK5981297.1"/>
    </source>
</evidence>
<evidence type="ECO:0000256" key="1">
    <source>
        <dbReference type="SAM" id="MobiDB-lite"/>
    </source>
</evidence>
<sequence>TLESTQSMDWLRGRMFFGGSSSNGSADDDEERRLVEQPSTSATARVRAF</sequence>
<evidence type="ECO:0000313" key="3">
    <source>
        <dbReference type="Proteomes" id="UP001331761"/>
    </source>
</evidence>
<gene>
    <name evidence="2" type="ORF">GCK32_022866</name>
</gene>
<feature type="region of interest" description="Disordered" evidence="1">
    <location>
        <begin position="16"/>
        <end position="49"/>
    </location>
</feature>
<dbReference type="Proteomes" id="UP001331761">
    <property type="component" value="Unassembled WGS sequence"/>
</dbReference>
<accession>A0AAN8FUK0</accession>
<proteinExistence type="predicted"/>
<dbReference type="EMBL" id="WIXE01006422">
    <property type="protein sequence ID" value="KAK5981297.1"/>
    <property type="molecule type" value="Genomic_DNA"/>
</dbReference>
<feature type="non-terminal residue" evidence="2">
    <location>
        <position position="1"/>
    </location>
</feature>
<protein>
    <submittedName>
        <fullName evidence="2">Uncharacterized protein</fullName>
    </submittedName>
</protein>
<organism evidence="2 3">
    <name type="scientific">Trichostrongylus colubriformis</name>
    <name type="common">Black scour worm</name>
    <dbReference type="NCBI Taxonomy" id="6319"/>
    <lineage>
        <taxon>Eukaryota</taxon>
        <taxon>Metazoa</taxon>
        <taxon>Ecdysozoa</taxon>
        <taxon>Nematoda</taxon>
        <taxon>Chromadorea</taxon>
        <taxon>Rhabditida</taxon>
        <taxon>Rhabditina</taxon>
        <taxon>Rhabditomorpha</taxon>
        <taxon>Strongyloidea</taxon>
        <taxon>Trichostrongylidae</taxon>
        <taxon>Trichostrongylus</taxon>
    </lineage>
</organism>